<evidence type="ECO:0000256" key="2">
    <source>
        <dbReference type="ARBA" id="ARBA00022692"/>
    </source>
</evidence>
<evidence type="ECO:0000256" key="1">
    <source>
        <dbReference type="ARBA" id="ARBA00004141"/>
    </source>
</evidence>
<sequence>MDAADTARDLGDYDTFTFKTASATVAGGAAGLILGSIVASWRDIPAVQRNKPLPALQNTLKVMGSYGLTYAVVGGTYAATESAMEVMRNKKDLWNGVAGGCAAGAALGLRTGNLQTGVGACAAFAFLSGLVDTTGNTTKQPSTREYLPYQRGPGGHQN</sequence>
<dbReference type="AlphaFoldDB" id="A0A1Y1HJW5"/>
<dbReference type="OMA" id="REKKDFW"/>
<feature type="transmembrane region" description="Helical" evidence="6">
    <location>
        <begin position="20"/>
        <end position="41"/>
    </location>
</feature>
<dbReference type="Pfam" id="PF02466">
    <property type="entry name" value="Tim17"/>
    <property type="match status" value="1"/>
</dbReference>
<dbReference type="Proteomes" id="UP000054558">
    <property type="component" value="Unassembled WGS sequence"/>
</dbReference>
<dbReference type="EMBL" id="DF236953">
    <property type="protein sequence ID" value="GAQ77862.1"/>
    <property type="molecule type" value="Genomic_DNA"/>
</dbReference>
<proteinExistence type="predicted"/>
<organism evidence="7 8">
    <name type="scientific">Klebsormidium nitens</name>
    <name type="common">Green alga</name>
    <name type="synonym">Ulothrix nitens</name>
    <dbReference type="NCBI Taxonomy" id="105231"/>
    <lineage>
        <taxon>Eukaryota</taxon>
        <taxon>Viridiplantae</taxon>
        <taxon>Streptophyta</taxon>
        <taxon>Klebsormidiophyceae</taxon>
        <taxon>Klebsormidiales</taxon>
        <taxon>Klebsormidiaceae</taxon>
        <taxon>Klebsormidium</taxon>
    </lineage>
</organism>
<reference evidence="7 8" key="1">
    <citation type="journal article" date="2014" name="Nat. Commun.">
        <title>Klebsormidium flaccidum genome reveals primary factors for plant terrestrial adaptation.</title>
        <authorList>
            <person name="Hori K."/>
            <person name="Maruyama F."/>
            <person name="Fujisawa T."/>
            <person name="Togashi T."/>
            <person name="Yamamoto N."/>
            <person name="Seo M."/>
            <person name="Sato S."/>
            <person name="Yamada T."/>
            <person name="Mori H."/>
            <person name="Tajima N."/>
            <person name="Moriyama T."/>
            <person name="Ikeuchi M."/>
            <person name="Watanabe M."/>
            <person name="Wada H."/>
            <person name="Kobayashi K."/>
            <person name="Saito M."/>
            <person name="Masuda T."/>
            <person name="Sasaki-Sekimoto Y."/>
            <person name="Mashiguchi K."/>
            <person name="Awai K."/>
            <person name="Shimojima M."/>
            <person name="Masuda S."/>
            <person name="Iwai M."/>
            <person name="Nobusawa T."/>
            <person name="Narise T."/>
            <person name="Kondo S."/>
            <person name="Saito H."/>
            <person name="Sato R."/>
            <person name="Murakawa M."/>
            <person name="Ihara Y."/>
            <person name="Oshima-Yamada Y."/>
            <person name="Ohtaka K."/>
            <person name="Satoh M."/>
            <person name="Sonobe K."/>
            <person name="Ishii M."/>
            <person name="Ohtani R."/>
            <person name="Kanamori-Sato M."/>
            <person name="Honoki R."/>
            <person name="Miyazaki D."/>
            <person name="Mochizuki H."/>
            <person name="Umetsu J."/>
            <person name="Higashi K."/>
            <person name="Shibata D."/>
            <person name="Kamiya Y."/>
            <person name="Sato N."/>
            <person name="Nakamura Y."/>
            <person name="Tabata S."/>
            <person name="Ida S."/>
            <person name="Kurokawa K."/>
            <person name="Ohta H."/>
        </authorList>
    </citation>
    <scope>NUCLEOTIDE SEQUENCE [LARGE SCALE GENOMIC DNA]</scope>
    <source>
        <strain evidence="7 8">NIES-2285</strain>
    </source>
</reference>
<feature type="region of interest" description="Disordered" evidence="5">
    <location>
        <begin position="136"/>
        <end position="158"/>
    </location>
</feature>
<name>A0A1Y1HJW5_KLENI</name>
<dbReference type="PANTHER" id="PTHR14110">
    <property type="entry name" value="MITOCHONDRIAL IMPORT INNER MEMBRANE TRANSLOCASE SUBUNIT TIM22"/>
    <property type="match status" value="1"/>
</dbReference>
<comment type="subcellular location">
    <subcellularLocation>
        <location evidence="1">Membrane</location>
        <topology evidence="1">Multi-pass membrane protein</topology>
    </subcellularLocation>
</comment>
<dbReference type="GO" id="GO:0045039">
    <property type="term" value="P:protein insertion into mitochondrial inner membrane"/>
    <property type="evidence" value="ECO:0007669"/>
    <property type="project" value="InterPro"/>
</dbReference>
<accession>A0A1Y1HJW5</accession>
<evidence type="ECO:0000256" key="3">
    <source>
        <dbReference type="ARBA" id="ARBA00022989"/>
    </source>
</evidence>
<dbReference type="PANTHER" id="PTHR14110:SF18">
    <property type="entry name" value="OUTER ENVELOPE PORE PROTEIN 16-3, CHLOROPLASTIC_MITOCHONDRIAL"/>
    <property type="match status" value="1"/>
</dbReference>
<dbReference type="STRING" id="105231.A0A1Y1HJW5"/>
<dbReference type="InterPro" id="IPR039175">
    <property type="entry name" value="TIM22"/>
</dbReference>
<gene>
    <name evidence="7" type="ORF">KFL_000040620</name>
</gene>
<evidence type="ECO:0000313" key="8">
    <source>
        <dbReference type="Proteomes" id="UP000054558"/>
    </source>
</evidence>
<dbReference type="GO" id="GO:0042721">
    <property type="term" value="C:TIM22 mitochondrial import inner membrane insertion complex"/>
    <property type="evidence" value="ECO:0007669"/>
    <property type="project" value="InterPro"/>
</dbReference>
<evidence type="ECO:0000256" key="5">
    <source>
        <dbReference type="SAM" id="MobiDB-lite"/>
    </source>
</evidence>
<evidence type="ECO:0000256" key="6">
    <source>
        <dbReference type="SAM" id="Phobius"/>
    </source>
</evidence>
<dbReference type="OrthoDB" id="1913277at2759"/>
<evidence type="ECO:0000313" key="7">
    <source>
        <dbReference type="EMBL" id="GAQ77862.1"/>
    </source>
</evidence>
<evidence type="ECO:0000256" key="4">
    <source>
        <dbReference type="ARBA" id="ARBA00023136"/>
    </source>
</evidence>
<keyword evidence="8" id="KW-1185">Reference proteome</keyword>
<keyword evidence="4 6" id="KW-0472">Membrane</keyword>
<keyword evidence="3 6" id="KW-1133">Transmembrane helix</keyword>
<keyword evidence="2 6" id="KW-0812">Transmembrane</keyword>
<protein>
    <submittedName>
        <fullName evidence="7">Mitochondrial import inner membrane translocase</fullName>
    </submittedName>
</protein>